<evidence type="ECO:0000313" key="3">
    <source>
        <dbReference type="EMBL" id="MEI5906526.1"/>
    </source>
</evidence>
<keyword evidence="1" id="KW-0472">Membrane</keyword>
<dbReference type="EMBL" id="JBBAXC010000003">
    <property type="protein sequence ID" value="MEI5906526.1"/>
    <property type="molecule type" value="Genomic_DNA"/>
</dbReference>
<evidence type="ECO:0000259" key="2">
    <source>
        <dbReference type="Pfam" id="PF13038"/>
    </source>
</evidence>
<gene>
    <name evidence="3" type="ORF">WAK64_05580</name>
</gene>
<protein>
    <submittedName>
        <fullName evidence="3">DUF3899 domain-containing protein</fullName>
    </submittedName>
</protein>
<keyword evidence="1" id="KW-1133">Transmembrane helix</keyword>
<dbReference type="RefSeq" id="WP_336585954.1">
    <property type="nucleotide sequence ID" value="NZ_JBBAXC010000003.1"/>
</dbReference>
<comment type="caution">
    <text evidence="3">The sequence shown here is derived from an EMBL/GenBank/DDBJ whole genome shotgun (WGS) entry which is preliminary data.</text>
</comment>
<evidence type="ECO:0000256" key="1">
    <source>
        <dbReference type="SAM" id="Phobius"/>
    </source>
</evidence>
<accession>A0ABU8HBD0</accession>
<dbReference type="InterPro" id="IPR025007">
    <property type="entry name" value="DUF3899"/>
</dbReference>
<sequence>MKNILPRILWLIIGIFIISFLYSFFSNLPFLIAFVNSFFVMGLLLLMIGSFTFVVEKGFFNGIIYSIKRFRKSTQAGKFFSKYDNLDSTKPIHEEYLVKRTVSITQPFLIVGGLLTFISIVAAYYLA</sequence>
<dbReference type="Pfam" id="PF13038">
    <property type="entry name" value="DUF3899"/>
    <property type="match status" value="1"/>
</dbReference>
<dbReference type="Proteomes" id="UP001312865">
    <property type="component" value="Unassembled WGS sequence"/>
</dbReference>
<reference evidence="3 4" key="1">
    <citation type="journal article" date="2018" name="J. Microbiol.">
        <title>Bacillus spongiae sp. nov., isolated from sponge of Jeju Island.</title>
        <authorList>
            <person name="Lee G.E."/>
            <person name="Im W.T."/>
            <person name="Park J.S."/>
        </authorList>
    </citation>
    <scope>NUCLEOTIDE SEQUENCE [LARGE SCALE GENOMIC DNA]</scope>
    <source>
        <strain evidence="3 4">135PIL107-10</strain>
    </source>
</reference>
<feature type="transmembrane region" description="Helical" evidence="1">
    <location>
        <begin position="7"/>
        <end position="25"/>
    </location>
</feature>
<feature type="domain" description="DUF3899" evidence="2">
    <location>
        <begin position="35"/>
        <end position="122"/>
    </location>
</feature>
<feature type="transmembrane region" description="Helical" evidence="1">
    <location>
        <begin position="31"/>
        <end position="55"/>
    </location>
</feature>
<feature type="transmembrane region" description="Helical" evidence="1">
    <location>
        <begin position="108"/>
        <end position="126"/>
    </location>
</feature>
<keyword evidence="1" id="KW-0812">Transmembrane</keyword>
<name>A0ABU8HBD0_9BACI</name>
<keyword evidence="4" id="KW-1185">Reference proteome</keyword>
<organism evidence="3 4">
    <name type="scientific">Bacillus spongiae</name>
    <dbReference type="NCBI Taxonomy" id="2683610"/>
    <lineage>
        <taxon>Bacteria</taxon>
        <taxon>Bacillati</taxon>
        <taxon>Bacillota</taxon>
        <taxon>Bacilli</taxon>
        <taxon>Bacillales</taxon>
        <taxon>Bacillaceae</taxon>
        <taxon>Bacillus</taxon>
    </lineage>
</organism>
<proteinExistence type="predicted"/>
<evidence type="ECO:0000313" key="4">
    <source>
        <dbReference type="Proteomes" id="UP001312865"/>
    </source>
</evidence>